<sequence length="202" mass="23009">MRNIDPRDSHAWSTIDEKFPKIAKDLKNLRLGILADGVDVNSGTRHHSVWPVLSVIYNLPPWLCMKRKFIMLSVLISRYPGNDIDVFLELLVDDLHTLFETGVDTYDASTKENFNMCAVMLWTINNYPALGTLCGCPYSGFKGCVVCGKDTHCVRLSASSKQSYAGYKQYLPYNHPFRRKKKAFNGQQEFQLAPNPLSREQI</sequence>
<dbReference type="PANTHER" id="PTHR10775">
    <property type="entry name" value="OS08G0208400 PROTEIN"/>
    <property type="match status" value="1"/>
</dbReference>
<dbReference type="Pfam" id="PF02992">
    <property type="entry name" value="Transposase_21"/>
    <property type="match status" value="1"/>
</dbReference>
<evidence type="ECO:0000313" key="1">
    <source>
        <dbReference type="EMBL" id="GEU86685.1"/>
    </source>
</evidence>
<name>A0A6L2NQ16_TANCI</name>
<proteinExistence type="predicted"/>
<reference evidence="1" key="1">
    <citation type="journal article" date="2019" name="Sci. Rep.">
        <title>Draft genome of Tanacetum cinerariifolium, the natural source of mosquito coil.</title>
        <authorList>
            <person name="Yamashiro T."/>
            <person name="Shiraishi A."/>
            <person name="Satake H."/>
            <person name="Nakayama K."/>
        </authorList>
    </citation>
    <scope>NUCLEOTIDE SEQUENCE</scope>
</reference>
<gene>
    <name evidence="1" type="ORF">Tci_058663</name>
</gene>
<protein>
    <submittedName>
        <fullName evidence="1">Uncharacterized protein</fullName>
    </submittedName>
</protein>
<dbReference type="AlphaFoldDB" id="A0A6L2NQ16"/>
<dbReference type="EMBL" id="BKCJ010009379">
    <property type="protein sequence ID" value="GEU86685.1"/>
    <property type="molecule type" value="Genomic_DNA"/>
</dbReference>
<accession>A0A6L2NQ16</accession>
<dbReference type="InterPro" id="IPR004242">
    <property type="entry name" value="Transposase_21"/>
</dbReference>
<comment type="caution">
    <text evidence="1">The sequence shown here is derived from an EMBL/GenBank/DDBJ whole genome shotgun (WGS) entry which is preliminary data.</text>
</comment>
<organism evidence="1">
    <name type="scientific">Tanacetum cinerariifolium</name>
    <name type="common">Dalmatian daisy</name>
    <name type="synonym">Chrysanthemum cinerariifolium</name>
    <dbReference type="NCBI Taxonomy" id="118510"/>
    <lineage>
        <taxon>Eukaryota</taxon>
        <taxon>Viridiplantae</taxon>
        <taxon>Streptophyta</taxon>
        <taxon>Embryophyta</taxon>
        <taxon>Tracheophyta</taxon>
        <taxon>Spermatophyta</taxon>
        <taxon>Magnoliopsida</taxon>
        <taxon>eudicotyledons</taxon>
        <taxon>Gunneridae</taxon>
        <taxon>Pentapetalae</taxon>
        <taxon>asterids</taxon>
        <taxon>campanulids</taxon>
        <taxon>Asterales</taxon>
        <taxon>Asteraceae</taxon>
        <taxon>Asteroideae</taxon>
        <taxon>Anthemideae</taxon>
        <taxon>Anthemidinae</taxon>
        <taxon>Tanacetum</taxon>
    </lineage>
</organism>
<dbReference type="PANTHER" id="PTHR10775:SF179">
    <property type="entry name" value="TRANSPOSON, EN_SPM-LIKE, TRANSPOSASE-ASSOCIATED DOMAIN PROTEIN"/>
    <property type="match status" value="1"/>
</dbReference>